<dbReference type="GO" id="GO:0004582">
    <property type="term" value="F:dolichyl-phosphate beta-D-mannosyltransferase activity"/>
    <property type="evidence" value="ECO:0007669"/>
    <property type="project" value="UniProtKB-EC"/>
</dbReference>
<keyword evidence="2 5" id="KW-0812">Transmembrane</keyword>
<dbReference type="Pfam" id="PF04138">
    <property type="entry name" value="GtrA_DPMS_TM"/>
    <property type="match status" value="1"/>
</dbReference>
<evidence type="ECO:0000256" key="3">
    <source>
        <dbReference type="ARBA" id="ARBA00022989"/>
    </source>
</evidence>
<accession>A0A6J4IFI8</accession>
<gene>
    <name evidence="7" type="ORF">AVDCRST_MAG52-2040</name>
</gene>
<reference evidence="7" key="1">
    <citation type="submission" date="2020-02" db="EMBL/GenBank/DDBJ databases">
        <authorList>
            <person name="Meier V. D."/>
        </authorList>
    </citation>
    <scope>NUCLEOTIDE SEQUENCE</scope>
    <source>
        <strain evidence="7">AVDCRST_MAG52</strain>
    </source>
</reference>
<sequence length="146" mass="15164">MRLHADDATGQFIRFVTVGVLTTAVYFGVFLLLRSTGQQPANLVGAILSSMLANELHRRLTFHAGQRVGWLAAQLEGGGLAAAGLVATSAALALLDGVLGSAWWADLVLIAGVTGAVGLARFFALKIWVFPGHRHPSPVGPPASGP</sequence>
<dbReference type="InterPro" id="IPR007267">
    <property type="entry name" value="GtrA_DPMS_TM"/>
</dbReference>
<dbReference type="EMBL" id="CADCTN010000143">
    <property type="protein sequence ID" value="CAA9248976.1"/>
    <property type="molecule type" value="Genomic_DNA"/>
</dbReference>
<feature type="transmembrane region" description="Helical" evidence="5">
    <location>
        <begin position="101"/>
        <end position="124"/>
    </location>
</feature>
<keyword evidence="3 5" id="KW-1133">Transmembrane helix</keyword>
<evidence type="ECO:0000313" key="7">
    <source>
        <dbReference type="EMBL" id="CAA9248976.1"/>
    </source>
</evidence>
<dbReference type="GO" id="GO:0000271">
    <property type="term" value="P:polysaccharide biosynthetic process"/>
    <property type="evidence" value="ECO:0007669"/>
    <property type="project" value="InterPro"/>
</dbReference>
<keyword evidence="4 5" id="KW-0472">Membrane</keyword>
<keyword evidence="7" id="KW-0808">Transferase</keyword>
<evidence type="ECO:0000256" key="4">
    <source>
        <dbReference type="ARBA" id="ARBA00023136"/>
    </source>
</evidence>
<feature type="transmembrane region" description="Helical" evidence="5">
    <location>
        <begin position="12"/>
        <end position="33"/>
    </location>
</feature>
<dbReference type="EC" id="2.4.1.83" evidence="7"/>
<protein>
    <submittedName>
        <fullName evidence="7">Dolichol-phosphate mannosyltransferase in lipid-linked oligosaccharide synthesis cluster</fullName>
        <ecNumber evidence="7">2.4.1.83</ecNumber>
    </submittedName>
</protein>
<comment type="subcellular location">
    <subcellularLocation>
        <location evidence="1">Membrane</location>
        <topology evidence="1">Multi-pass membrane protein</topology>
    </subcellularLocation>
</comment>
<evidence type="ECO:0000259" key="6">
    <source>
        <dbReference type="Pfam" id="PF04138"/>
    </source>
</evidence>
<dbReference type="AlphaFoldDB" id="A0A6J4IFI8"/>
<evidence type="ECO:0000256" key="2">
    <source>
        <dbReference type="ARBA" id="ARBA00022692"/>
    </source>
</evidence>
<feature type="domain" description="GtrA/DPMS transmembrane" evidence="6">
    <location>
        <begin position="14"/>
        <end position="130"/>
    </location>
</feature>
<organism evidence="7">
    <name type="scientific">uncultured Blastococcus sp</name>
    <dbReference type="NCBI Taxonomy" id="217144"/>
    <lineage>
        <taxon>Bacteria</taxon>
        <taxon>Bacillati</taxon>
        <taxon>Actinomycetota</taxon>
        <taxon>Actinomycetes</taxon>
        <taxon>Geodermatophilales</taxon>
        <taxon>Geodermatophilaceae</taxon>
        <taxon>Blastococcus</taxon>
        <taxon>environmental samples</taxon>
    </lineage>
</organism>
<keyword evidence="7" id="KW-0328">Glycosyltransferase</keyword>
<feature type="transmembrane region" description="Helical" evidence="5">
    <location>
        <begin position="68"/>
        <end position="95"/>
    </location>
</feature>
<evidence type="ECO:0000256" key="5">
    <source>
        <dbReference type="SAM" id="Phobius"/>
    </source>
</evidence>
<evidence type="ECO:0000256" key="1">
    <source>
        <dbReference type="ARBA" id="ARBA00004141"/>
    </source>
</evidence>
<dbReference type="GO" id="GO:0016020">
    <property type="term" value="C:membrane"/>
    <property type="evidence" value="ECO:0007669"/>
    <property type="project" value="UniProtKB-SubCell"/>
</dbReference>
<proteinExistence type="predicted"/>
<name>A0A6J4IFI8_9ACTN</name>